<dbReference type="GO" id="GO:0042773">
    <property type="term" value="P:ATP synthesis coupled electron transport"/>
    <property type="evidence" value="ECO:0007669"/>
    <property type="project" value="InterPro"/>
</dbReference>
<feature type="transmembrane region" description="Helical" evidence="17">
    <location>
        <begin position="66"/>
        <end position="85"/>
    </location>
</feature>
<dbReference type="EMBL" id="MG253275">
    <property type="protein sequence ID" value="AWN56320.1"/>
    <property type="molecule type" value="Genomic_DNA"/>
</dbReference>
<feature type="transmembrane region" description="Helical" evidence="17">
    <location>
        <begin position="161"/>
        <end position="183"/>
    </location>
</feature>
<evidence type="ECO:0000259" key="19">
    <source>
        <dbReference type="Pfam" id="PF01059"/>
    </source>
</evidence>
<evidence type="ECO:0000256" key="8">
    <source>
        <dbReference type="ARBA" id="ARBA00022692"/>
    </source>
</evidence>
<dbReference type="InterPro" id="IPR003918">
    <property type="entry name" value="NADH_UbQ_OxRdtase"/>
</dbReference>
<dbReference type="GO" id="GO:0003954">
    <property type="term" value="F:NADH dehydrogenase activity"/>
    <property type="evidence" value="ECO:0007669"/>
    <property type="project" value="TreeGrafter"/>
</dbReference>
<evidence type="ECO:0000256" key="1">
    <source>
        <dbReference type="ARBA" id="ARBA00003257"/>
    </source>
</evidence>
<comment type="function">
    <text evidence="17">Core subunit of the mitochondrial membrane respiratory chain NADH dehydrogenase (Complex I) which catalyzes electron transfer from NADH through the respiratory chain, using ubiquinone as an electron acceptor. Essential for the catalytic activity and assembly of complex I.</text>
</comment>
<feature type="transmembrane region" description="Helical" evidence="17">
    <location>
        <begin position="7"/>
        <end position="31"/>
    </location>
</feature>
<keyword evidence="14 17" id="KW-0496">Mitochondrion</keyword>
<comment type="subcellular location">
    <subcellularLocation>
        <location evidence="2 17">Mitochondrion membrane</location>
        <topology evidence="2 17">Multi-pass membrane protein</topology>
    </subcellularLocation>
</comment>
<evidence type="ECO:0000256" key="3">
    <source>
        <dbReference type="ARBA" id="ARBA00009025"/>
    </source>
</evidence>
<proteinExistence type="inferred from homology"/>
<feature type="domain" description="NADH:quinone oxidoreductase/Mrp antiporter transmembrane" evidence="18">
    <location>
        <begin position="89"/>
        <end position="369"/>
    </location>
</feature>
<feature type="transmembrane region" description="Helical" evidence="17">
    <location>
        <begin position="352"/>
        <end position="376"/>
    </location>
</feature>
<evidence type="ECO:0000256" key="14">
    <source>
        <dbReference type="ARBA" id="ARBA00023128"/>
    </source>
</evidence>
<evidence type="ECO:0000256" key="4">
    <source>
        <dbReference type="ARBA" id="ARBA00012944"/>
    </source>
</evidence>
<evidence type="ECO:0000256" key="13">
    <source>
        <dbReference type="ARBA" id="ARBA00023075"/>
    </source>
</evidence>
<evidence type="ECO:0000313" key="20">
    <source>
        <dbReference type="EMBL" id="AWN56320.1"/>
    </source>
</evidence>
<evidence type="ECO:0000256" key="6">
    <source>
        <dbReference type="ARBA" id="ARBA00022448"/>
    </source>
</evidence>
<organism evidence="20">
    <name type="scientific">Nephaspis sp. DPP-2018</name>
    <dbReference type="NCBI Taxonomy" id="2136114"/>
    <lineage>
        <taxon>Eukaryota</taxon>
        <taxon>Metazoa</taxon>
        <taxon>Ecdysozoa</taxon>
        <taxon>Arthropoda</taxon>
        <taxon>Hexapoda</taxon>
        <taxon>Insecta</taxon>
        <taxon>Pterygota</taxon>
        <taxon>Neoptera</taxon>
        <taxon>Endopterygota</taxon>
        <taxon>Coleoptera</taxon>
        <taxon>Polyphaga</taxon>
        <taxon>Cucujiformia</taxon>
        <taxon>Coccinelloidea</taxon>
        <taxon>Coccinellidae</taxon>
        <taxon>Scymninae</taxon>
        <taxon>Scymnini</taxon>
        <taxon>Nephaspis</taxon>
    </lineage>
</organism>
<evidence type="ECO:0000259" key="18">
    <source>
        <dbReference type="Pfam" id="PF00361"/>
    </source>
</evidence>
<keyword evidence="11 17" id="KW-1133">Transmembrane helix</keyword>
<dbReference type="Pfam" id="PF01059">
    <property type="entry name" value="Oxidored_q5_N"/>
    <property type="match status" value="1"/>
</dbReference>
<dbReference type="PANTHER" id="PTHR43507:SF20">
    <property type="entry name" value="NADH-UBIQUINONE OXIDOREDUCTASE CHAIN 4"/>
    <property type="match status" value="1"/>
</dbReference>
<feature type="transmembrane region" description="Helical" evidence="17">
    <location>
        <begin position="280"/>
        <end position="299"/>
    </location>
</feature>
<dbReference type="InterPro" id="IPR001750">
    <property type="entry name" value="ND/Mrp_TM"/>
</dbReference>
<evidence type="ECO:0000256" key="2">
    <source>
        <dbReference type="ARBA" id="ARBA00004225"/>
    </source>
</evidence>
<evidence type="ECO:0000256" key="10">
    <source>
        <dbReference type="ARBA" id="ARBA00022982"/>
    </source>
</evidence>
<evidence type="ECO:0000256" key="17">
    <source>
        <dbReference type="RuleBase" id="RU003297"/>
    </source>
</evidence>
<keyword evidence="12 17" id="KW-0520">NAD</keyword>
<feature type="domain" description="NADH:ubiquinone oxidoreductase chain 4 N-terminal" evidence="19">
    <location>
        <begin position="3"/>
        <end position="83"/>
    </location>
</feature>
<dbReference type="AlphaFoldDB" id="A0A343YVM5"/>
<feature type="transmembrane region" description="Helical" evidence="17">
    <location>
        <begin position="388"/>
        <end position="408"/>
    </location>
</feature>
<evidence type="ECO:0000256" key="9">
    <source>
        <dbReference type="ARBA" id="ARBA00022967"/>
    </source>
</evidence>
<comment type="similarity">
    <text evidence="3 17">Belongs to the complex I subunit 4 family.</text>
</comment>
<sequence length="420" mass="48736">MKNYWLIQFFLIVLMFLLMAKISLGFSYLSMGLSYDFLSYLMVMLSIWITFLMLMSSEKIFKMNDYSNLFTFFLLFLLVSLIMFFSVLNMFLFYFFFEVSLIPIIFIILGWGYQPERLQAGMYLFFYTMMASLPMLLLLIYLYNIFYSLNYMYLGDMDSLIFYLMMNMVFFVKIPMFLVHLWLPKAHVEAPVSGSMILAGVMLKMGGFGLIRFLKLFLGLSMKINFIFMNLSLLGGVLIGLVCVRQSDMKSLIAYSSVIHMGLMLSGLLTLSIWGLSGAIWMMVAHGLCSSGLFFLVNINYERFYSRSLYLNKGILNLAPSLSMFWFLLISSNMAAPPSLNLLSEIMLINSLLSYSMFFIFFIIIISFFSAVYSLYLFSFSQHGKLSVLFSFLNINIREYLVLFLHWIPLNILLLKSDLV</sequence>
<keyword evidence="10 17" id="KW-0249">Electron transport</keyword>
<dbReference type="GO" id="GO:0015990">
    <property type="term" value="P:electron transport coupled proton transport"/>
    <property type="evidence" value="ECO:0007669"/>
    <property type="project" value="TreeGrafter"/>
</dbReference>
<keyword evidence="6 17" id="KW-0813">Transport</keyword>
<feature type="transmembrane region" description="Helical" evidence="17">
    <location>
        <begin position="37"/>
        <end position="54"/>
    </location>
</feature>
<dbReference type="GO" id="GO:0031966">
    <property type="term" value="C:mitochondrial membrane"/>
    <property type="evidence" value="ECO:0007669"/>
    <property type="project" value="UniProtKB-SubCell"/>
</dbReference>
<reference evidence="20" key="1">
    <citation type="submission" date="2017-10" db="EMBL/GenBank/DDBJ databases">
        <title>Mitogenomes of tropical arthropods.</title>
        <authorList>
            <person name="Pires Paula D."/>
            <person name="Coiti Togawa R."/>
        </authorList>
    </citation>
    <scope>NUCLEOTIDE SEQUENCE</scope>
</reference>
<feature type="transmembrane region" description="Helical" evidence="17">
    <location>
        <begin position="252"/>
        <end position="274"/>
    </location>
</feature>
<feature type="transmembrane region" description="Helical" evidence="17">
    <location>
        <begin position="311"/>
        <end position="332"/>
    </location>
</feature>
<dbReference type="PRINTS" id="PR01437">
    <property type="entry name" value="NUOXDRDTASE4"/>
</dbReference>
<feature type="transmembrane region" description="Helical" evidence="17">
    <location>
        <begin position="91"/>
        <end position="112"/>
    </location>
</feature>
<keyword evidence="7 17" id="KW-0679">Respiratory chain</keyword>
<dbReference type="Pfam" id="PF00361">
    <property type="entry name" value="Proton_antipo_M"/>
    <property type="match status" value="1"/>
</dbReference>
<name>A0A343YVM5_9CUCU</name>
<dbReference type="EC" id="7.1.1.2" evidence="4 17"/>
<protein>
    <recommendedName>
        <fullName evidence="5 17">NADH-ubiquinone oxidoreductase chain 4</fullName>
        <ecNumber evidence="4 17">7.1.1.2</ecNumber>
    </recommendedName>
</protein>
<evidence type="ECO:0000256" key="11">
    <source>
        <dbReference type="ARBA" id="ARBA00022989"/>
    </source>
</evidence>
<evidence type="ECO:0000256" key="7">
    <source>
        <dbReference type="ARBA" id="ARBA00022660"/>
    </source>
</evidence>
<evidence type="ECO:0000256" key="15">
    <source>
        <dbReference type="ARBA" id="ARBA00023136"/>
    </source>
</evidence>
<keyword evidence="9" id="KW-1278">Translocase</keyword>
<feature type="transmembrane region" description="Helical" evidence="17">
    <location>
        <begin position="124"/>
        <end position="149"/>
    </location>
</feature>
<comment type="catalytic activity">
    <reaction evidence="16 17">
        <text>a ubiquinone + NADH + 5 H(+)(in) = a ubiquinol + NAD(+) + 4 H(+)(out)</text>
        <dbReference type="Rhea" id="RHEA:29091"/>
        <dbReference type="Rhea" id="RHEA-COMP:9565"/>
        <dbReference type="Rhea" id="RHEA-COMP:9566"/>
        <dbReference type="ChEBI" id="CHEBI:15378"/>
        <dbReference type="ChEBI" id="CHEBI:16389"/>
        <dbReference type="ChEBI" id="CHEBI:17976"/>
        <dbReference type="ChEBI" id="CHEBI:57540"/>
        <dbReference type="ChEBI" id="CHEBI:57945"/>
        <dbReference type="EC" id="7.1.1.2"/>
    </reaction>
</comment>
<evidence type="ECO:0000256" key="16">
    <source>
        <dbReference type="ARBA" id="ARBA00049551"/>
    </source>
</evidence>
<keyword evidence="15 17" id="KW-0472">Membrane</keyword>
<dbReference type="GO" id="GO:0048039">
    <property type="term" value="F:ubiquinone binding"/>
    <property type="evidence" value="ECO:0007669"/>
    <property type="project" value="TreeGrafter"/>
</dbReference>
<dbReference type="GO" id="GO:0008137">
    <property type="term" value="F:NADH dehydrogenase (ubiquinone) activity"/>
    <property type="evidence" value="ECO:0007669"/>
    <property type="project" value="UniProtKB-UniRule"/>
</dbReference>
<keyword evidence="13 17" id="KW-0830">Ubiquinone</keyword>
<accession>A0A343YVM5</accession>
<evidence type="ECO:0000256" key="5">
    <source>
        <dbReference type="ARBA" id="ARBA00021006"/>
    </source>
</evidence>
<feature type="transmembrane region" description="Helical" evidence="17">
    <location>
        <begin position="195"/>
        <end position="214"/>
    </location>
</feature>
<feature type="transmembrane region" description="Helical" evidence="17">
    <location>
        <begin position="226"/>
        <end position="245"/>
    </location>
</feature>
<comment type="function">
    <text evidence="1">Core subunit of the mitochondrial membrane respiratory chain NADH dehydrogenase (Complex I) that is believed to belong to the minimal assembly required for catalysis. Complex I functions in the transfer of electrons from NADH to the respiratory chain. The immediate electron acceptor for the enzyme is believed to be ubiquinone.</text>
</comment>
<evidence type="ECO:0000256" key="12">
    <source>
        <dbReference type="ARBA" id="ARBA00023027"/>
    </source>
</evidence>
<dbReference type="InterPro" id="IPR000260">
    <property type="entry name" value="NADH4_N"/>
</dbReference>
<keyword evidence="8 17" id="KW-0812">Transmembrane</keyword>
<dbReference type="PANTHER" id="PTHR43507">
    <property type="entry name" value="NADH-UBIQUINONE OXIDOREDUCTASE CHAIN 4"/>
    <property type="match status" value="1"/>
</dbReference>
<geneLocation type="mitochondrion" evidence="20"/>